<dbReference type="HAMAP" id="MF_01966">
    <property type="entry name" value="NADHX_epimerase"/>
    <property type="match status" value="1"/>
</dbReference>
<keyword evidence="12 17" id="KW-0456">Lyase</keyword>
<feature type="binding site" evidence="18">
    <location>
        <position position="160"/>
    </location>
    <ligand>
        <name>(6S)-NADPHX</name>
        <dbReference type="ChEBI" id="CHEBI:64076"/>
    </ligand>
</feature>
<dbReference type="Gene3D" id="3.40.50.10260">
    <property type="entry name" value="YjeF N-terminal domain"/>
    <property type="match status" value="1"/>
</dbReference>
<evidence type="ECO:0000313" key="23">
    <source>
        <dbReference type="Proteomes" id="UP000243488"/>
    </source>
</evidence>
<feature type="domain" description="YjeF N-terminal" evidence="21">
    <location>
        <begin position="17"/>
        <end position="217"/>
    </location>
</feature>
<keyword evidence="8 17" id="KW-0521">NADP</keyword>
<evidence type="ECO:0000259" key="21">
    <source>
        <dbReference type="PROSITE" id="PS51385"/>
    </source>
</evidence>
<dbReference type="Pfam" id="PF03853">
    <property type="entry name" value="YjeF_N"/>
    <property type="match status" value="1"/>
</dbReference>
<protein>
    <recommendedName>
        <fullName evidence="19">Bifunctional NAD(P)H-hydrate repair enzyme</fullName>
    </recommendedName>
    <alternativeName>
        <fullName evidence="19">Nicotinamide nucleotide repair protein</fullName>
    </alternativeName>
    <domain>
        <recommendedName>
            <fullName evidence="19">ADP-dependent (S)-NAD(P)H-hydrate dehydratase</fullName>
            <ecNumber evidence="19">4.2.1.136</ecNumber>
        </recommendedName>
        <alternativeName>
            <fullName evidence="19">ADP-dependent NAD(P)HX dehydratase</fullName>
        </alternativeName>
    </domain>
    <domain>
        <recommendedName>
            <fullName evidence="19">NAD(P)H-hydrate epimerase</fullName>
            <ecNumber evidence="19">5.1.99.6</ecNumber>
        </recommendedName>
    </domain>
</protein>
<comment type="similarity">
    <text evidence="4 19">In the C-terminal section; belongs to the NnrD/CARKD family.</text>
</comment>
<evidence type="ECO:0000256" key="3">
    <source>
        <dbReference type="ARBA" id="ARBA00006001"/>
    </source>
</evidence>
<feature type="binding site" evidence="17">
    <location>
        <position position="439"/>
    </location>
    <ligand>
        <name>(6S)-NADPHX</name>
        <dbReference type="ChEBI" id="CHEBI:64076"/>
    </ligand>
</feature>
<accession>A0A1V0B4L8</accession>
<evidence type="ECO:0000313" key="22">
    <source>
        <dbReference type="EMBL" id="AQZ94855.1"/>
    </source>
</evidence>
<evidence type="ECO:0000256" key="5">
    <source>
        <dbReference type="ARBA" id="ARBA00022723"/>
    </source>
</evidence>
<comment type="subunit">
    <text evidence="17">Homotetramer.</text>
</comment>
<feature type="binding site" evidence="17">
    <location>
        <position position="321"/>
    </location>
    <ligand>
        <name>(6S)-NADPHX</name>
        <dbReference type="ChEBI" id="CHEBI:64076"/>
    </ligand>
</feature>
<dbReference type="InterPro" id="IPR029056">
    <property type="entry name" value="Ribokinase-like"/>
</dbReference>
<comment type="function">
    <text evidence="14 19">Bifunctional enzyme that catalyzes the epimerization of the S- and R-forms of NAD(P)HX and the dehydration of the S-form of NAD(P)HX at the expense of ADP, which is converted to AMP. This allows the repair of both epimers of NAD(P)HX, a damaged form of NAD(P)H that is a result of enzymatic or heat-dependent hydration.</text>
</comment>
<dbReference type="HAMAP" id="MF_01965">
    <property type="entry name" value="NADHX_dehydratase"/>
    <property type="match status" value="1"/>
</dbReference>
<dbReference type="GO" id="GO:0110051">
    <property type="term" value="P:metabolite repair"/>
    <property type="evidence" value="ECO:0007669"/>
    <property type="project" value="TreeGrafter"/>
</dbReference>
<feature type="binding site" evidence="18">
    <location>
        <position position="127"/>
    </location>
    <ligand>
        <name>K(+)</name>
        <dbReference type="ChEBI" id="CHEBI:29103"/>
    </ligand>
</feature>
<evidence type="ECO:0000259" key="20">
    <source>
        <dbReference type="PROSITE" id="PS51383"/>
    </source>
</evidence>
<evidence type="ECO:0000256" key="14">
    <source>
        <dbReference type="ARBA" id="ARBA00025153"/>
    </source>
</evidence>
<evidence type="ECO:0000256" key="11">
    <source>
        <dbReference type="ARBA" id="ARBA00023235"/>
    </source>
</evidence>
<dbReference type="PANTHER" id="PTHR12592">
    <property type="entry name" value="ATP-DEPENDENT (S)-NAD(P)H-HYDRATE DEHYDRATASE FAMILY MEMBER"/>
    <property type="match status" value="1"/>
</dbReference>
<dbReference type="EMBL" id="CP020100">
    <property type="protein sequence ID" value="AQZ94855.1"/>
    <property type="molecule type" value="Genomic_DNA"/>
</dbReference>
<sequence length="495" mass="51271">MPMSSRLPAVFYSAAQTRELDARLIAGGIPGFELMQRAATAVWEAVLQRWPGAARLTVLCGTGNNAGDGYLVGVLAQRAGWQVTVYWLGAPEQLRGDATLAWQAARNEGLVIKPWCAEAELAGVVVDALLGTGLSGPVRPQYAELIEQLNRSALPVVAVDLPSGLDADTGVPQGVAVRAELTVTFIALKPGLLTAQGPDHVGRLVFATLARLPEDVPPALGVRLRLGDWRDCLPARPRAAHKGLFGHVLLVGGERGMGGAIILAAQTALRSGAGRVSVVTRPEHVAALLSRCPEVMVHGLDDPAAMAPLLEQASCLVIGPGLGRSDWARSLWRQILASELPKVLDADALNLLAEAEVPGLIGPCLLTPHPAEAARLLGLDTAAVQADRLVAVQRLAERYASAVVLKGVGSLIAGPPGGERPLALCSDGNPGMAVAGMGDVLSGLAGALLAQGLDVGDAGRYAVLVHALAGDQAAQAGQRGVLASDLIEPIRQLLN</sequence>
<evidence type="ECO:0000256" key="2">
    <source>
        <dbReference type="ARBA" id="ARBA00000909"/>
    </source>
</evidence>
<keyword evidence="23" id="KW-1185">Reference proteome</keyword>
<dbReference type="InterPro" id="IPR000631">
    <property type="entry name" value="CARKD"/>
</dbReference>
<evidence type="ECO:0000256" key="6">
    <source>
        <dbReference type="ARBA" id="ARBA00022741"/>
    </source>
</evidence>
<dbReference type="NCBIfam" id="TIGR00197">
    <property type="entry name" value="yjeF_nterm"/>
    <property type="match status" value="1"/>
</dbReference>
<comment type="catalytic activity">
    <reaction evidence="16 17 19">
        <text>(6S)-NADPHX + ADP = AMP + phosphate + NADPH + H(+)</text>
        <dbReference type="Rhea" id="RHEA:32235"/>
        <dbReference type="ChEBI" id="CHEBI:15378"/>
        <dbReference type="ChEBI" id="CHEBI:43474"/>
        <dbReference type="ChEBI" id="CHEBI:57783"/>
        <dbReference type="ChEBI" id="CHEBI:64076"/>
        <dbReference type="ChEBI" id="CHEBI:456215"/>
        <dbReference type="ChEBI" id="CHEBI:456216"/>
        <dbReference type="EC" id="4.2.1.136"/>
    </reaction>
</comment>
<dbReference type="CDD" id="cd01171">
    <property type="entry name" value="YXKO-related"/>
    <property type="match status" value="1"/>
</dbReference>
<evidence type="ECO:0000256" key="8">
    <source>
        <dbReference type="ARBA" id="ARBA00022857"/>
    </source>
</evidence>
<evidence type="ECO:0000256" key="17">
    <source>
        <dbReference type="HAMAP-Rule" id="MF_01965"/>
    </source>
</evidence>
<reference evidence="22 23" key="1">
    <citation type="submission" date="2017-03" db="EMBL/GenBank/DDBJ databases">
        <title>Complete genome sequence of the novel DNRA strain Pseudomonas sp. S-6-2 isolated from Chinese polluted river sediment. Journal of Biotechnology.</title>
        <authorList>
            <person name="Li J."/>
            <person name="Xiang F."/>
            <person name="Wang L."/>
            <person name="Xi L."/>
            <person name="Liu J."/>
        </authorList>
    </citation>
    <scope>NUCLEOTIDE SEQUENCE [LARGE SCALE GENOMIC DNA]</scope>
    <source>
        <strain evidence="22 23">S-6-2</strain>
    </source>
</reference>
<feature type="domain" description="YjeF C-terminal" evidence="20">
    <location>
        <begin position="225"/>
        <end position="495"/>
    </location>
</feature>
<dbReference type="Proteomes" id="UP000243488">
    <property type="component" value="Chromosome"/>
</dbReference>
<feature type="binding site" evidence="17">
    <location>
        <position position="438"/>
    </location>
    <ligand>
        <name>AMP</name>
        <dbReference type="ChEBI" id="CHEBI:456215"/>
    </ligand>
</feature>
<organism evidence="22 23">
    <name type="scientific">Halopseudomonas phragmitis</name>
    <dbReference type="NCBI Taxonomy" id="1931241"/>
    <lineage>
        <taxon>Bacteria</taxon>
        <taxon>Pseudomonadati</taxon>
        <taxon>Pseudomonadota</taxon>
        <taxon>Gammaproteobacteria</taxon>
        <taxon>Pseudomonadales</taxon>
        <taxon>Pseudomonadaceae</taxon>
        <taxon>Halopseudomonas</taxon>
    </lineage>
</organism>
<comment type="catalytic activity">
    <reaction evidence="2 18 19">
        <text>(6R)-NADPHX = (6S)-NADPHX</text>
        <dbReference type="Rhea" id="RHEA:32227"/>
        <dbReference type="ChEBI" id="CHEBI:64076"/>
        <dbReference type="ChEBI" id="CHEBI:64077"/>
        <dbReference type="EC" id="5.1.99.6"/>
    </reaction>
</comment>
<dbReference type="PIRSF" id="PIRSF017184">
    <property type="entry name" value="Nnr"/>
    <property type="match status" value="1"/>
</dbReference>
<dbReference type="RefSeq" id="WP_080049708.1">
    <property type="nucleotide sequence ID" value="NZ_CP020100.1"/>
</dbReference>
<evidence type="ECO:0000256" key="12">
    <source>
        <dbReference type="ARBA" id="ARBA00023239"/>
    </source>
</evidence>
<keyword evidence="7 17" id="KW-0067">ATP-binding</keyword>
<dbReference type="GO" id="GO:0052855">
    <property type="term" value="F:ADP-dependent NAD(P)H-hydrate dehydratase activity"/>
    <property type="evidence" value="ECO:0007669"/>
    <property type="project" value="UniProtKB-UniRule"/>
</dbReference>
<feature type="binding site" evidence="18">
    <location>
        <position position="65"/>
    </location>
    <ligand>
        <name>K(+)</name>
        <dbReference type="ChEBI" id="CHEBI:29103"/>
    </ligand>
</feature>
<feature type="binding site" evidence="18">
    <location>
        <position position="142"/>
    </location>
    <ligand>
        <name>(6S)-NADPHX</name>
        <dbReference type="ChEBI" id="CHEBI:64076"/>
    </ligand>
</feature>
<comment type="cofactor">
    <cofactor evidence="17">
        <name>Mg(2+)</name>
        <dbReference type="ChEBI" id="CHEBI:18420"/>
    </cofactor>
</comment>
<evidence type="ECO:0000256" key="19">
    <source>
        <dbReference type="PIRNR" id="PIRNR017184"/>
    </source>
</evidence>
<gene>
    <name evidence="17" type="primary">nnrD</name>
    <name evidence="18" type="synonym">nnrE</name>
    <name evidence="22" type="ORF">BVH74_08880</name>
</gene>
<dbReference type="Pfam" id="PF01256">
    <property type="entry name" value="Carb_kinase"/>
    <property type="match status" value="1"/>
</dbReference>
<dbReference type="GO" id="GO:0046496">
    <property type="term" value="P:nicotinamide nucleotide metabolic process"/>
    <property type="evidence" value="ECO:0007669"/>
    <property type="project" value="UniProtKB-UniRule"/>
</dbReference>
<name>A0A1V0B4L8_9GAMM</name>
<comment type="function">
    <text evidence="17">Catalyzes the dehydration of the S-form of NAD(P)HX at the expense of ADP, which is converted to AMP. Together with NAD(P)HX epimerase, which catalyzes the epimerization of the S- and R-forms, the enzyme allows the repair of both epimers of NAD(P)HX, a damaged form of NAD(P)H that is a result of enzymatic or heat-dependent hydration.</text>
</comment>
<evidence type="ECO:0000256" key="13">
    <source>
        <dbReference type="ARBA" id="ARBA00023268"/>
    </source>
</evidence>
<comment type="function">
    <text evidence="18">Catalyzes the epimerization of the S- and R-forms of NAD(P)HX, a damaged form of NAD(P)H that is a result of enzymatic or heat-dependent hydration. This is a prerequisite for the S-specific NAD(P)H-hydrate dehydratase to allow the repair of both epimers of NAD(P)HX.</text>
</comment>
<dbReference type="Gene3D" id="3.40.1190.20">
    <property type="match status" value="1"/>
</dbReference>
<evidence type="ECO:0000256" key="18">
    <source>
        <dbReference type="HAMAP-Rule" id="MF_01966"/>
    </source>
</evidence>
<feature type="binding site" evidence="17">
    <location>
        <position position="369"/>
    </location>
    <ligand>
        <name>(6S)-NADPHX</name>
        <dbReference type="ChEBI" id="CHEBI:64076"/>
    </ligand>
</feature>
<comment type="catalytic activity">
    <reaction evidence="15 17 19">
        <text>(6S)-NADHX + ADP = AMP + phosphate + NADH + H(+)</text>
        <dbReference type="Rhea" id="RHEA:32223"/>
        <dbReference type="ChEBI" id="CHEBI:15378"/>
        <dbReference type="ChEBI" id="CHEBI:43474"/>
        <dbReference type="ChEBI" id="CHEBI:57945"/>
        <dbReference type="ChEBI" id="CHEBI:64074"/>
        <dbReference type="ChEBI" id="CHEBI:456215"/>
        <dbReference type="ChEBI" id="CHEBI:456216"/>
        <dbReference type="EC" id="4.2.1.136"/>
    </reaction>
</comment>
<dbReference type="PANTHER" id="PTHR12592:SF0">
    <property type="entry name" value="ATP-DEPENDENT (S)-NAD(P)H-HYDRATE DEHYDRATASE"/>
    <property type="match status" value="1"/>
</dbReference>
<dbReference type="SUPFAM" id="SSF53613">
    <property type="entry name" value="Ribokinase-like"/>
    <property type="match status" value="1"/>
</dbReference>
<dbReference type="AlphaFoldDB" id="A0A1V0B4L8"/>
<comment type="similarity">
    <text evidence="17">Belongs to the NnrD/CARKD family.</text>
</comment>
<dbReference type="GO" id="GO:0005524">
    <property type="term" value="F:ATP binding"/>
    <property type="evidence" value="ECO:0007669"/>
    <property type="project" value="UniProtKB-UniRule"/>
</dbReference>
<dbReference type="EC" id="5.1.99.6" evidence="19"/>
<dbReference type="STRING" id="1931241.BVH74_08880"/>
<evidence type="ECO:0000256" key="15">
    <source>
        <dbReference type="ARBA" id="ARBA00048238"/>
    </source>
</evidence>
<dbReference type="PROSITE" id="PS51385">
    <property type="entry name" value="YJEF_N"/>
    <property type="match status" value="1"/>
</dbReference>
<dbReference type="NCBIfam" id="TIGR00196">
    <property type="entry name" value="yjeF_cterm"/>
    <property type="match status" value="1"/>
</dbReference>
<dbReference type="GO" id="GO:0046872">
    <property type="term" value="F:metal ion binding"/>
    <property type="evidence" value="ECO:0007669"/>
    <property type="project" value="UniProtKB-UniRule"/>
</dbReference>
<comment type="similarity">
    <text evidence="18">Belongs to the NnrE/AIBP family.</text>
</comment>
<dbReference type="InterPro" id="IPR004443">
    <property type="entry name" value="YjeF_N_dom"/>
</dbReference>
<feature type="binding site" evidence="17">
    <location>
        <begin position="406"/>
        <end position="410"/>
    </location>
    <ligand>
        <name>AMP</name>
        <dbReference type="ChEBI" id="CHEBI:456215"/>
    </ligand>
</feature>
<proteinExistence type="inferred from homology"/>
<keyword evidence="11 18" id="KW-0413">Isomerase</keyword>
<evidence type="ECO:0000256" key="16">
    <source>
        <dbReference type="ARBA" id="ARBA00049209"/>
    </source>
</evidence>
<dbReference type="InterPro" id="IPR030677">
    <property type="entry name" value="Nnr"/>
</dbReference>
<keyword evidence="10 17" id="KW-0520">NAD</keyword>
<dbReference type="InterPro" id="IPR036652">
    <property type="entry name" value="YjeF_N_dom_sf"/>
</dbReference>
<evidence type="ECO:0000256" key="9">
    <source>
        <dbReference type="ARBA" id="ARBA00022958"/>
    </source>
</evidence>
<feature type="binding site" evidence="18">
    <location>
        <begin position="131"/>
        <end position="137"/>
    </location>
    <ligand>
        <name>(6S)-NADPHX</name>
        <dbReference type="ChEBI" id="CHEBI:64076"/>
    </ligand>
</feature>
<keyword evidence="13" id="KW-0511">Multifunctional enzyme</keyword>
<comment type="cofactor">
    <cofactor evidence="18 19">
        <name>K(+)</name>
        <dbReference type="ChEBI" id="CHEBI:29103"/>
    </cofactor>
    <text evidence="18 19">Binds 1 potassium ion per subunit.</text>
</comment>
<feature type="binding site" evidence="17">
    <location>
        <position position="260"/>
    </location>
    <ligand>
        <name>(6S)-NADPHX</name>
        <dbReference type="ChEBI" id="CHEBI:64076"/>
    </ligand>
</feature>
<dbReference type="SUPFAM" id="SSF64153">
    <property type="entry name" value="YjeF N-terminal domain-like"/>
    <property type="match status" value="1"/>
</dbReference>
<dbReference type="GO" id="GO:0052856">
    <property type="term" value="F:NAD(P)HX epimerase activity"/>
    <property type="evidence" value="ECO:0007669"/>
    <property type="project" value="UniProtKB-UniRule"/>
</dbReference>
<feature type="binding site" evidence="18">
    <location>
        <position position="163"/>
    </location>
    <ligand>
        <name>K(+)</name>
        <dbReference type="ChEBI" id="CHEBI:29103"/>
    </ligand>
</feature>
<evidence type="ECO:0000256" key="7">
    <source>
        <dbReference type="ARBA" id="ARBA00022840"/>
    </source>
</evidence>
<dbReference type="PROSITE" id="PS51383">
    <property type="entry name" value="YJEF_C_3"/>
    <property type="match status" value="1"/>
</dbReference>
<keyword evidence="6 17" id="KW-0547">Nucleotide-binding</keyword>
<keyword evidence="5 18" id="KW-0479">Metal-binding</keyword>
<dbReference type="KEGG" id="ppha:BVH74_08880"/>
<evidence type="ECO:0000256" key="10">
    <source>
        <dbReference type="ARBA" id="ARBA00023027"/>
    </source>
</evidence>
<comment type="similarity">
    <text evidence="3 19">In the N-terminal section; belongs to the NnrE/AIBP family.</text>
</comment>
<keyword evidence="9 18" id="KW-0630">Potassium</keyword>
<dbReference type="EC" id="4.2.1.136" evidence="19"/>
<comment type="catalytic activity">
    <reaction evidence="1 18 19">
        <text>(6R)-NADHX = (6S)-NADHX</text>
        <dbReference type="Rhea" id="RHEA:32215"/>
        <dbReference type="ChEBI" id="CHEBI:64074"/>
        <dbReference type="ChEBI" id="CHEBI:64075"/>
        <dbReference type="EC" id="5.1.99.6"/>
    </reaction>
</comment>
<evidence type="ECO:0000256" key="4">
    <source>
        <dbReference type="ARBA" id="ARBA00009524"/>
    </source>
</evidence>
<evidence type="ECO:0000256" key="1">
    <source>
        <dbReference type="ARBA" id="ARBA00000013"/>
    </source>
</evidence>
<comment type="caution">
    <text evidence="18">Lacks conserved residue(s) required for the propagation of feature annotation.</text>
</comment>